<evidence type="ECO:0000259" key="1">
    <source>
        <dbReference type="Pfam" id="PF10189"/>
    </source>
</evidence>
<keyword evidence="3" id="KW-1185">Reference proteome</keyword>
<dbReference type="EMBL" id="JBJKFK010001308">
    <property type="protein sequence ID" value="KAL3313430.1"/>
    <property type="molecule type" value="Genomic_DNA"/>
</dbReference>
<name>A0ABD2Q1B6_9PLAT</name>
<dbReference type="InterPro" id="IPR019333">
    <property type="entry name" value="INTS3_N"/>
</dbReference>
<dbReference type="Pfam" id="PF10189">
    <property type="entry name" value="Ints3_N"/>
    <property type="match status" value="1"/>
</dbReference>
<gene>
    <name evidence="2" type="primary">INTS3_2</name>
    <name evidence="2" type="ORF">Ciccas_007973</name>
</gene>
<sequence>MARFVAETWHKMSFKVKENLLQLLNDFLKQNVTNLEVLNLHLMRRVITGNLSYENVWLSQELLNIYEEHKEWVEGANRQPFLLLLVVITLLRTIPDHYRGGTIKHPDGTSPAINLTSLYNKECHLLISLMQRNFDRCSEIGRDFIRMLLPLSQYPEFQEFFTDLKTNISALTTKLSSFTEILYIETPKVLLQTIIPHEMEFWIRWMMKNVYCAPGVPVRKYQEMFNVCFPSHSLQCLFTRKNSSRAKRTTH</sequence>
<feature type="domain" description="Integrator complex subunit 3 N-terminal" evidence="1">
    <location>
        <begin position="1"/>
        <end position="226"/>
    </location>
</feature>
<evidence type="ECO:0000313" key="2">
    <source>
        <dbReference type="EMBL" id="KAL3313430.1"/>
    </source>
</evidence>
<protein>
    <submittedName>
        <fullName evidence="2">Integrator complex subunit 3</fullName>
    </submittedName>
</protein>
<comment type="caution">
    <text evidence="2">The sequence shown here is derived from an EMBL/GenBank/DDBJ whole genome shotgun (WGS) entry which is preliminary data.</text>
</comment>
<dbReference type="Proteomes" id="UP001626550">
    <property type="component" value="Unassembled WGS sequence"/>
</dbReference>
<organism evidence="2 3">
    <name type="scientific">Cichlidogyrus casuarinus</name>
    <dbReference type="NCBI Taxonomy" id="1844966"/>
    <lineage>
        <taxon>Eukaryota</taxon>
        <taxon>Metazoa</taxon>
        <taxon>Spiralia</taxon>
        <taxon>Lophotrochozoa</taxon>
        <taxon>Platyhelminthes</taxon>
        <taxon>Monogenea</taxon>
        <taxon>Monopisthocotylea</taxon>
        <taxon>Dactylogyridea</taxon>
        <taxon>Ancyrocephalidae</taxon>
        <taxon>Cichlidogyrus</taxon>
    </lineage>
</organism>
<dbReference type="PANTHER" id="PTHR13587:SF7">
    <property type="entry name" value="INTEGRATOR COMPLEX SUBUNIT 3"/>
    <property type="match status" value="1"/>
</dbReference>
<reference evidence="2 3" key="1">
    <citation type="submission" date="2024-11" db="EMBL/GenBank/DDBJ databases">
        <title>Adaptive evolution of stress response genes in parasites aligns with host niche diversity.</title>
        <authorList>
            <person name="Hahn C."/>
            <person name="Resl P."/>
        </authorList>
    </citation>
    <scope>NUCLEOTIDE SEQUENCE [LARGE SCALE GENOMIC DNA]</scope>
    <source>
        <strain evidence="2">EGGRZ-B1_66</strain>
        <tissue evidence="2">Body</tissue>
    </source>
</reference>
<dbReference type="PANTHER" id="PTHR13587">
    <property type="entry name" value="INTEGRATOR COMPLEX SUBUNIT 3"/>
    <property type="match status" value="1"/>
</dbReference>
<accession>A0ABD2Q1B6</accession>
<dbReference type="InterPro" id="IPR045334">
    <property type="entry name" value="INTS3"/>
</dbReference>
<proteinExistence type="predicted"/>
<dbReference type="AlphaFoldDB" id="A0ABD2Q1B6"/>
<evidence type="ECO:0000313" key="3">
    <source>
        <dbReference type="Proteomes" id="UP001626550"/>
    </source>
</evidence>